<name>A0A813HX40_POLGL</name>
<proteinExistence type="predicted"/>
<dbReference type="EMBL" id="CAJNNV010033270">
    <property type="protein sequence ID" value="CAE8643114.1"/>
    <property type="molecule type" value="Genomic_DNA"/>
</dbReference>
<reference evidence="2" key="1">
    <citation type="submission" date="2021-02" db="EMBL/GenBank/DDBJ databases">
        <authorList>
            <person name="Dougan E. K."/>
            <person name="Rhodes N."/>
            <person name="Thang M."/>
            <person name="Chan C."/>
        </authorList>
    </citation>
    <scope>NUCLEOTIDE SEQUENCE</scope>
</reference>
<gene>
    <name evidence="2" type="ORF">PGLA1383_LOCUS57485</name>
</gene>
<dbReference type="Proteomes" id="UP000654075">
    <property type="component" value="Unassembled WGS sequence"/>
</dbReference>
<feature type="transmembrane region" description="Helical" evidence="1">
    <location>
        <begin position="6"/>
        <end position="23"/>
    </location>
</feature>
<sequence length="54" mass="6267">MGGLQQSVPLILAVFWLGVYILYELCRIRRHMLARGFLKQVCANLDYLKEAARK</sequence>
<feature type="non-terminal residue" evidence="2">
    <location>
        <position position="54"/>
    </location>
</feature>
<organism evidence="2 3">
    <name type="scientific">Polarella glacialis</name>
    <name type="common">Dinoflagellate</name>
    <dbReference type="NCBI Taxonomy" id="89957"/>
    <lineage>
        <taxon>Eukaryota</taxon>
        <taxon>Sar</taxon>
        <taxon>Alveolata</taxon>
        <taxon>Dinophyceae</taxon>
        <taxon>Suessiales</taxon>
        <taxon>Suessiaceae</taxon>
        <taxon>Polarella</taxon>
    </lineage>
</organism>
<protein>
    <submittedName>
        <fullName evidence="2">Uncharacterized protein</fullName>
    </submittedName>
</protein>
<comment type="caution">
    <text evidence="2">The sequence shown here is derived from an EMBL/GenBank/DDBJ whole genome shotgun (WGS) entry which is preliminary data.</text>
</comment>
<keyword evidence="1" id="KW-0812">Transmembrane</keyword>
<evidence type="ECO:0000256" key="1">
    <source>
        <dbReference type="SAM" id="Phobius"/>
    </source>
</evidence>
<dbReference type="AlphaFoldDB" id="A0A813HX40"/>
<evidence type="ECO:0000313" key="3">
    <source>
        <dbReference type="Proteomes" id="UP000654075"/>
    </source>
</evidence>
<keyword evidence="1" id="KW-0472">Membrane</keyword>
<accession>A0A813HX40</accession>
<evidence type="ECO:0000313" key="2">
    <source>
        <dbReference type="EMBL" id="CAE8643114.1"/>
    </source>
</evidence>
<keyword evidence="3" id="KW-1185">Reference proteome</keyword>
<keyword evidence="1" id="KW-1133">Transmembrane helix</keyword>